<reference evidence="16 17" key="1">
    <citation type="journal article" date="2018" name="Int. J. Syst. Bacteriol.">
        <title>Oceaniradius stylonemae gen. nov., sp. nov., isolated from a red alga, Stylonema cornu-cervi.</title>
        <authorList>
            <person name="Jeong S."/>
        </authorList>
    </citation>
    <scope>NUCLEOTIDE SEQUENCE [LARGE SCALE GENOMIC DNA]</scope>
    <source>
        <strain evidence="16 17">StC1</strain>
    </source>
</reference>
<feature type="site" description="Part of a proton relay during catalysis" evidence="12">
    <location>
        <position position="112"/>
    </location>
</feature>
<evidence type="ECO:0000256" key="8">
    <source>
        <dbReference type="ARBA" id="ARBA00023154"/>
    </source>
</evidence>
<proteinExistence type="inferred from homology"/>
<dbReference type="InterPro" id="IPR005263">
    <property type="entry name" value="DapA"/>
</dbReference>
<dbReference type="Pfam" id="PF00701">
    <property type="entry name" value="DHDPS"/>
    <property type="match status" value="1"/>
</dbReference>
<comment type="subunit">
    <text evidence="12">Homotetramer; dimer of dimers.</text>
</comment>
<gene>
    <name evidence="12" type="primary">dapA</name>
    <name evidence="16" type="ORF">DEM25_010960</name>
</gene>
<evidence type="ECO:0000313" key="17">
    <source>
        <dbReference type="Proteomes" id="UP000246132"/>
    </source>
</evidence>
<evidence type="ECO:0000256" key="4">
    <source>
        <dbReference type="ARBA" id="ARBA00012086"/>
    </source>
</evidence>
<dbReference type="PROSITE" id="PS00666">
    <property type="entry name" value="DHDPS_2"/>
    <property type="match status" value="1"/>
</dbReference>
<dbReference type="Proteomes" id="UP000246132">
    <property type="component" value="Unassembled WGS sequence"/>
</dbReference>
<comment type="catalytic activity">
    <reaction evidence="11 12">
        <text>L-aspartate 4-semialdehyde + pyruvate = (2S,4S)-4-hydroxy-2,3,4,5-tetrahydrodipicolinate + H2O + H(+)</text>
        <dbReference type="Rhea" id="RHEA:34171"/>
        <dbReference type="ChEBI" id="CHEBI:15361"/>
        <dbReference type="ChEBI" id="CHEBI:15377"/>
        <dbReference type="ChEBI" id="CHEBI:15378"/>
        <dbReference type="ChEBI" id="CHEBI:67139"/>
        <dbReference type="ChEBI" id="CHEBI:537519"/>
        <dbReference type="EC" id="4.3.3.7"/>
    </reaction>
</comment>
<protein>
    <recommendedName>
        <fullName evidence="4 12">4-hydroxy-tetrahydrodipicolinate synthase</fullName>
        <shortName evidence="12">HTPA synthase</shortName>
        <ecNumber evidence="4 12">4.3.3.7</ecNumber>
    </recommendedName>
</protein>
<keyword evidence="17" id="KW-1185">Reference proteome</keyword>
<dbReference type="PANTHER" id="PTHR12128">
    <property type="entry name" value="DIHYDRODIPICOLINATE SYNTHASE"/>
    <property type="match status" value="1"/>
</dbReference>
<evidence type="ECO:0000256" key="12">
    <source>
        <dbReference type="HAMAP-Rule" id="MF_00418"/>
    </source>
</evidence>
<evidence type="ECO:0000256" key="13">
    <source>
        <dbReference type="PIRNR" id="PIRNR001365"/>
    </source>
</evidence>
<organism evidence="16 17">
    <name type="scientific">Oceaniradius stylonematis</name>
    <dbReference type="NCBI Taxonomy" id="2184161"/>
    <lineage>
        <taxon>Bacteria</taxon>
        <taxon>Pseudomonadati</taxon>
        <taxon>Pseudomonadota</taxon>
        <taxon>Alphaproteobacteria</taxon>
        <taxon>Hyphomicrobiales</taxon>
        <taxon>Ahrensiaceae</taxon>
        <taxon>Oceaniradius</taxon>
    </lineage>
</organism>
<dbReference type="InterPro" id="IPR013785">
    <property type="entry name" value="Aldolase_TIM"/>
</dbReference>
<comment type="similarity">
    <text evidence="3 12 13">Belongs to the DapA family.</text>
</comment>
<name>A0A3A8A8A7_9HYPH</name>
<evidence type="ECO:0000256" key="11">
    <source>
        <dbReference type="ARBA" id="ARBA00047836"/>
    </source>
</evidence>
<dbReference type="AlphaFoldDB" id="A0A3A8A8A7"/>
<evidence type="ECO:0000313" key="16">
    <source>
        <dbReference type="EMBL" id="RKF06532.1"/>
    </source>
</evidence>
<evidence type="ECO:0000256" key="15">
    <source>
        <dbReference type="PIRSR" id="PIRSR001365-2"/>
    </source>
</evidence>
<keyword evidence="7 12" id="KW-0220">Diaminopimelate biosynthesis</keyword>
<evidence type="ECO:0000256" key="1">
    <source>
        <dbReference type="ARBA" id="ARBA00003294"/>
    </source>
</evidence>
<dbReference type="InterPro" id="IPR020624">
    <property type="entry name" value="Schiff_base-form_aldolases_CS"/>
</dbReference>
<feature type="active site" description="Schiff-base intermediate with substrate" evidence="12 14">
    <location>
        <position position="167"/>
    </location>
</feature>
<dbReference type="GO" id="GO:0005829">
    <property type="term" value="C:cytosol"/>
    <property type="evidence" value="ECO:0007669"/>
    <property type="project" value="TreeGrafter"/>
</dbReference>
<keyword evidence="6 12" id="KW-0028">Amino-acid biosynthesis</keyword>
<evidence type="ECO:0000256" key="3">
    <source>
        <dbReference type="ARBA" id="ARBA00007592"/>
    </source>
</evidence>
<dbReference type="GO" id="GO:0019877">
    <property type="term" value="P:diaminopimelate biosynthetic process"/>
    <property type="evidence" value="ECO:0007669"/>
    <property type="project" value="UniProtKB-UniRule"/>
</dbReference>
<feature type="binding site" evidence="12 15">
    <location>
        <position position="50"/>
    </location>
    <ligand>
        <name>pyruvate</name>
        <dbReference type="ChEBI" id="CHEBI:15361"/>
    </ligand>
</feature>
<comment type="subcellular location">
    <subcellularLocation>
        <location evidence="12">Cytoplasm</location>
    </subcellularLocation>
</comment>
<keyword evidence="9 12" id="KW-0456">Lyase</keyword>
<dbReference type="PANTHER" id="PTHR12128:SF66">
    <property type="entry name" value="4-HYDROXY-2-OXOGLUTARATE ALDOLASE, MITOCHONDRIAL"/>
    <property type="match status" value="1"/>
</dbReference>
<dbReference type="PIRSF" id="PIRSF001365">
    <property type="entry name" value="DHDPS"/>
    <property type="match status" value="1"/>
</dbReference>
<evidence type="ECO:0000256" key="9">
    <source>
        <dbReference type="ARBA" id="ARBA00023239"/>
    </source>
</evidence>
<dbReference type="PRINTS" id="PR00146">
    <property type="entry name" value="DHPICSNTHASE"/>
</dbReference>
<dbReference type="CDD" id="cd00950">
    <property type="entry name" value="DHDPS"/>
    <property type="match status" value="1"/>
</dbReference>
<dbReference type="EC" id="4.3.3.7" evidence="4 12"/>
<dbReference type="SUPFAM" id="SSF51569">
    <property type="entry name" value="Aldolase"/>
    <property type="match status" value="1"/>
</dbReference>
<dbReference type="HAMAP" id="MF_00418">
    <property type="entry name" value="DapA"/>
    <property type="match status" value="1"/>
</dbReference>
<dbReference type="NCBIfam" id="TIGR00674">
    <property type="entry name" value="dapA"/>
    <property type="match status" value="1"/>
</dbReference>
<evidence type="ECO:0000256" key="10">
    <source>
        <dbReference type="ARBA" id="ARBA00023270"/>
    </source>
</evidence>
<keyword evidence="8 12" id="KW-0457">Lysine biosynthesis</keyword>
<dbReference type="OrthoDB" id="9782828at2"/>
<evidence type="ECO:0000256" key="7">
    <source>
        <dbReference type="ARBA" id="ARBA00022915"/>
    </source>
</evidence>
<evidence type="ECO:0000256" key="5">
    <source>
        <dbReference type="ARBA" id="ARBA00022490"/>
    </source>
</evidence>
<dbReference type="GO" id="GO:0009089">
    <property type="term" value="P:lysine biosynthetic process via diaminopimelate"/>
    <property type="evidence" value="ECO:0007669"/>
    <property type="project" value="UniProtKB-UniRule"/>
</dbReference>
<dbReference type="InterPro" id="IPR020625">
    <property type="entry name" value="Schiff_base-form_aldolases_AS"/>
</dbReference>
<dbReference type="PROSITE" id="PS00665">
    <property type="entry name" value="DHDPS_1"/>
    <property type="match status" value="1"/>
</dbReference>
<feature type="active site" description="Proton donor/acceptor" evidence="12 14">
    <location>
        <position position="138"/>
    </location>
</feature>
<comment type="caution">
    <text evidence="16">The sequence shown here is derived from an EMBL/GenBank/DDBJ whole genome shotgun (WGS) entry which is preliminary data.</text>
</comment>
<sequence length="298" mass="31671">MIERSRLRGSMTALVTPFDATGALDEAAFRALVDWQIEEGTKGLVPVGTTGESPTLSHDEHKRVVEICTEQAAGRAAVIAGAGSNNTVEAVDFAQHAEQAGADAVLCVTPYYNKPNQRGLYQHFAAIAQAVDVPIIIYNIPPRSVIDMTPQTMAQLAADFPNIWGVKDATAKLDRVSEQRMACGTDFIQLSGEDATALGFNAQGGVGCISVTANVAPRLCAEFQEAMLAGDYATALDYQDRLMPLHKALFVEAGVSGAKYALSKLGRMHNALRSPMVPVEAASAALIDDAMRHAGLLN</sequence>
<dbReference type="GO" id="GO:0008840">
    <property type="term" value="F:4-hydroxy-tetrahydrodipicolinate synthase activity"/>
    <property type="evidence" value="ECO:0007669"/>
    <property type="project" value="UniProtKB-UniRule"/>
</dbReference>
<comment type="caution">
    <text evidence="12">Was originally thought to be a dihydrodipicolinate synthase (DHDPS), catalyzing the condensation of (S)-aspartate-beta-semialdehyde [(S)-ASA] and pyruvate to dihydrodipicolinate (DHDP). However, it was shown in E.coli that the product of the enzymatic reaction is not dihydrodipicolinate but in fact (4S)-4-hydroxy-2,3,4,5-tetrahydro-(2S)-dipicolinic acid (HTPA), and that the consecutive dehydration reaction leading to DHDP is not spontaneous but catalyzed by DapB.</text>
</comment>
<evidence type="ECO:0000256" key="2">
    <source>
        <dbReference type="ARBA" id="ARBA00005120"/>
    </source>
</evidence>
<evidence type="ECO:0000256" key="6">
    <source>
        <dbReference type="ARBA" id="ARBA00022605"/>
    </source>
</evidence>
<comment type="function">
    <text evidence="1 12">Catalyzes the condensation of (S)-aspartate-beta-semialdehyde [(S)-ASA] and pyruvate to 4-hydroxy-tetrahydrodipicolinate (HTPA).</text>
</comment>
<dbReference type="EMBL" id="QFWV02000007">
    <property type="protein sequence ID" value="RKF06532.1"/>
    <property type="molecule type" value="Genomic_DNA"/>
</dbReference>
<dbReference type="InterPro" id="IPR002220">
    <property type="entry name" value="DapA-like"/>
</dbReference>
<dbReference type="SMART" id="SM01130">
    <property type="entry name" value="DHDPS"/>
    <property type="match status" value="1"/>
</dbReference>
<keyword evidence="10 12" id="KW-0704">Schiff base</keyword>
<evidence type="ECO:0000256" key="14">
    <source>
        <dbReference type="PIRSR" id="PIRSR001365-1"/>
    </source>
</evidence>
<dbReference type="Gene3D" id="3.20.20.70">
    <property type="entry name" value="Aldolase class I"/>
    <property type="match status" value="1"/>
</dbReference>
<keyword evidence="5 12" id="KW-0963">Cytoplasm</keyword>
<dbReference type="UniPathway" id="UPA00034">
    <property type="reaction ID" value="UER00017"/>
</dbReference>
<accession>A0A3A8A8A7</accession>
<comment type="pathway">
    <text evidence="2 12">Amino-acid biosynthesis; L-lysine biosynthesis via DAP pathway; (S)-tetrahydrodipicolinate from L-aspartate: step 3/4.</text>
</comment>
<feature type="binding site" evidence="12 15">
    <location>
        <position position="209"/>
    </location>
    <ligand>
        <name>pyruvate</name>
        <dbReference type="ChEBI" id="CHEBI:15361"/>
    </ligand>
</feature>
<feature type="site" description="Part of a proton relay during catalysis" evidence="12">
    <location>
        <position position="49"/>
    </location>
</feature>